<dbReference type="Pfam" id="PF13506">
    <property type="entry name" value="Glyco_transf_21"/>
    <property type="match status" value="1"/>
</dbReference>
<dbReference type="PANTHER" id="PTHR43179">
    <property type="entry name" value="RHAMNOSYLTRANSFERASE WBBL"/>
    <property type="match status" value="1"/>
</dbReference>
<dbReference type="EMBL" id="LR778114">
    <property type="protein sequence ID" value="CAB1128376.1"/>
    <property type="molecule type" value="Genomic_DNA"/>
</dbReference>
<organism evidence="11 12">
    <name type="scientific">Candidatus Hydrogenisulfobacillus filiaventi</name>
    <dbReference type="NCBI Taxonomy" id="2707344"/>
    <lineage>
        <taxon>Bacteria</taxon>
        <taxon>Bacillati</taxon>
        <taxon>Bacillota</taxon>
        <taxon>Clostridia</taxon>
        <taxon>Eubacteriales</taxon>
        <taxon>Clostridiales Family XVII. Incertae Sedis</taxon>
        <taxon>Candidatus Hydrogenisulfobacillus</taxon>
    </lineage>
</organism>
<evidence type="ECO:0000256" key="1">
    <source>
        <dbReference type="ARBA" id="ARBA00004141"/>
    </source>
</evidence>
<gene>
    <name evidence="11" type="ORF">R50_0870</name>
</gene>
<name>A0A6F8ZEE6_9FIRM</name>
<evidence type="ECO:0000256" key="7">
    <source>
        <dbReference type="ARBA" id="ARBA00022989"/>
    </source>
</evidence>
<dbReference type="InterPro" id="IPR025993">
    <property type="entry name" value="Ceramide_glucosylTrfase"/>
</dbReference>
<evidence type="ECO:0000313" key="12">
    <source>
        <dbReference type="Proteomes" id="UP000503399"/>
    </source>
</evidence>
<keyword evidence="6" id="KW-0812">Transmembrane</keyword>
<comment type="pathway">
    <text evidence="3">Sphingolipid metabolism.</text>
</comment>
<accession>A0A6F8ZEE6</accession>
<feature type="domain" description="Glycosyltransferase 2-like" evidence="9">
    <location>
        <begin position="1"/>
        <end position="128"/>
    </location>
</feature>
<evidence type="ECO:0000259" key="10">
    <source>
        <dbReference type="Pfam" id="PF08241"/>
    </source>
</evidence>
<dbReference type="CDD" id="cd04186">
    <property type="entry name" value="GT_2_like_c"/>
    <property type="match status" value="1"/>
</dbReference>
<comment type="subcellular location">
    <subcellularLocation>
        <location evidence="1">Membrane</location>
        <topology evidence="1">Multi-pass membrane protein</topology>
    </subcellularLocation>
</comment>
<dbReference type="KEGG" id="hfv:R50_0870"/>
<evidence type="ECO:0000259" key="9">
    <source>
        <dbReference type="Pfam" id="PF00535"/>
    </source>
</evidence>
<evidence type="ECO:0000256" key="5">
    <source>
        <dbReference type="ARBA" id="ARBA00022679"/>
    </source>
</evidence>
<dbReference type="Proteomes" id="UP000503399">
    <property type="component" value="Chromosome"/>
</dbReference>
<dbReference type="AlphaFoldDB" id="A0A6F8ZEE6"/>
<dbReference type="Gene3D" id="3.90.550.10">
    <property type="entry name" value="Spore Coat Polysaccharide Biosynthesis Protein SpsA, Chain A"/>
    <property type="match status" value="1"/>
</dbReference>
<keyword evidence="4" id="KW-0328">Glycosyltransferase</keyword>
<keyword evidence="8" id="KW-0472">Membrane</keyword>
<keyword evidence="7" id="KW-1133">Transmembrane helix</keyword>
<dbReference type="InterPro" id="IPR013216">
    <property type="entry name" value="Methyltransf_11"/>
</dbReference>
<evidence type="ECO:0000256" key="6">
    <source>
        <dbReference type="ARBA" id="ARBA00022692"/>
    </source>
</evidence>
<dbReference type="Pfam" id="PF08241">
    <property type="entry name" value="Methyltransf_11"/>
    <property type="match status" value="1"/>
</dbReference>
<dbReference type="CDD" id="cd02440">
    <property type="entry name" value="AdoMet_MTases"/>
    <property type="match status" value="1"/>
</dbReference>
<dbReference type="InterPro" id="IPR029063">
    <property type="entry name" value="SAM-dependent_MTases_sf"/>
</dbReference>
<keyword evidence="5" id="KW-0808">Transferase</keyword>
<proteinExistence type="predicted"/>
<dbReference type="Gene3D" id="3.40.50.150">
    <property type="entry name" value="Vaccinia Virus protein VP39"/>
    <property type="match status" value="1"/>
</dbReference>
<keyword evidence="12" id="KW-1185">Reference proteome</keyword>
<dbReference type="GO" id="GO:0008757">
    <property type="term" value="F:S-adenosylmethionine-dependent methyltransferase activity"/>
    <property type="evidence" value="ECO:0007669"/>
    <property type="project" value="InterPro"/>
</dbReference>
<feature type="domain" description="Methyltransferase type 11" evidence="10">
    <location>
        <begin position="316"/>
        <end position="365"/>
    </location>
</feature>
<evidence type="ECO:0000256" key="8">
    <source>
        <dbReference type="ARBA" id="ARBA00023136"/>
    </source>
</evidence>
<sequence>MVTWNNLAHTRRCLAALEAHTDAPYELIVVDNASGDGTVDWVRTLPRAQGLRRGLVLLTNPENRGFAPAVNQGLAAAGGETVCLLNNDLLLPPGWLSRLHRQLDLLPDAGAVGPLGSGLGAKQDYVVAYGPLPYLDPGNDGAAFTAFARAWAETAAGTFTEAKSLSGACLLMRTALLRAMGGLDPGCRLGADDADLSLRLRLAGYRLYVAEDVFVHHFGHASFARLNPAAEAAVAQEAWDHFNRKWQGLGVDWETLFVNEVRWHYDGRFRNRRGYAPLTRPPRIRLDLGSGTQPAGGAGNPDWIHCDGRLGPCVEVVCDLRALPFPDDHADVVRASHVLEHFAPAEVPAVLQEWGRVLKPGGVLTVITPDLAHTCRAYTAGQVSAGAVTANLLGAGEDAPDLHRSLWDTVSLTVVLQQAGFAAIRRDPAYPAWQLKLDARKPPLPAVP</sequence>
<evidence type="ECO:0000256" key="2">
    <source>
        <dbReference type="ARBA" id="ARBA00004760"/>
    </source>
</evidence>
<dbReference type="SUPFAM" id="SSF53335">
    <property type="entry name" value="S-adenosyl-L-methionine-dependent methyltransferases"/>
    <property type="match status" value="1"/>
</dbReference>
<dbReference type="Pfam" id="PF00535">
    <property type="entry name" value="Glycos_transf_2"/>
    <property type="match status" value="1"/>
</dbReference>
<evidence type="ECO:0000313" key="11">
    <source>
        <dbReference type="EMBL" id="CAB1128376.1"/>
    </source>
</evidence>
<dbReference type="PANTHER" id="PTHR43179:SF7">
    <property type="entry name" value="RHAMNOSYLTRANSFERASE WBBL"/>
    <property type="match status" value="1"/>
</dbReference>
<reference evidence="11 12" key="1">
    <citation type="submission" date="2020-02" db="EMBL/GenBank/DDBJ databases">
        <authorList>
            <person name="Hogendoorn C."/>
        </authorList>
    </citation>
    <scope>NUCLEOTIDE SEQUENCE [LARGE SCALE GENOMIC DNA]</scope>
    <source>
        <strain evidence="11">R501</strain>
    </source>
</reference>
<protein>
    <submittedName>
        <fullName evidence="11">Uncharacterized protein</fullName>
    </submittedName>
</protein>
<dbReference type="InterPro" id="IPR029044">
    <property type="entry name" value="Nucleotide-diphossugar_trans"/>
</dbReference>
<evidence type="ECO:0000256" key="4">
    <source>
        <dbReference type="ARBA" id="ARBA00022676"/>
    </source>
</evidence>
<evidence type="ECO:0000256" key="3">
    <source>
        <dbReference type="ARBA" id="ARBA00004991"/>
    </source>
</evidence>
<comment type="pathway">
    <text evidence="2">Lipid metabolism; sphingolipid metabolism.</text>
</comment>
<dbReference type="InterPro" id="IPR001173">
    <property type="entry name" value="Glyco_trans_2-like"/>
</dbReference>
<dbReference type="SUPFAM" id="SSF53448">
    <property type="entry name" value="Nucleotide-diphospho-sugar transferases"/>
    <property type="match status" value="1"/>
</dbReference>